<sequence>MIDKPLPPLDYHQPCGLAIQGWEFENTQESSKKSSEEEEEIEEGFPTMSPEWPPPKSVSKWDAVFDPNHTFHLTRGGTEYKPCSPLTTSPVVQSVWPSSTQADGTAPRSVDPTVPTVGSRDGSIYAEALESQNDMEGEEEDDENEEKKRGYYLDILRKIRDVPSFDSACRDQQQLQRQQQHQKRPSAVYESGLRLVATKNTMMSSTKRPIVLEQRLFWFGFLCPLLWLVALCRNPRANTRRRLWRMRCGRAATLFGLSCLCCIIFWIIYKAIAKGRRAQPIASVVRS</sequence>
<organism evidence="3 4">
    <name type="scientific">Apophysomyces ossiformis</name>
    <dbReference type="NCBI Taxonomy" id="679940"/>
    <lineage>
        <taxon>Eukaryota</taxon>
        <taxon>Fungi</taxon>
        <taxon>Fungi incertae sedis</taxon>
        <taxon>Mucoromycota</taxon>
        <taxon>Mucoromycotina</taxon>
        <taxon>Mucoromycetes</taxon>
        <taxon>Mucorales</taxon>
        <taxon>Mucorineae</taxon>
        <taxon>Mucoraceae</taxon>
        <taxon>Apophysomyces</taxon>
    </lineage>
</organism>
<proteinExistence type="predicted"/>
<keyword evidence="2" id="KW-0812">Transmembrane</keyword>
<feature type="region of interest" description="Disordered" evidence="1">
    <location>
        <begin position="128"/>
        <end position="147"/>
    </location>
</feature>
<keyword evidence="2" id="KW-0472">Membrane</keyword>
<dbReference type="Proteomes" id="UP000605846">
    <property type="component" value="Unassembled WGS sequence"/>
</dbReference>
<dbReference type="EMBL" id="JABAYA010000334">
    <property type="protein sequence ID" value="KAF7720923.1"/>
    <property type="molecule type" value="Genomic_DNA"/>
</dbReference>
<dbReference type="AlphaFoldDB" id="A0A8H7ELW9"/>
<protein>
    <submittedName>
        <fullName evidence="3">Uncharacterized protein</fullName>
    </submittedName>
</protein>
<dbReference type="OrthoDB" id="2236827at2759"/>
<feature type="compositionally biased region" description="Acidic residues" evidence="1">
    <location>
        <begin position="133"/>
        <end position="144"/>
    </location>
</feature>
<keyword evidence="2" id="KW-1133">Transmembrane helix</keyword>
<feature type="region of interest" description="Disordered" evidence="1">
    <location>
        <begin position="97"/>
        <end position="122"/>
    </location>
</feature>
<evidence type="ECO:0000313" key="3">
    <source>
        <dbReference type="EMBL" id="KAF7720923.1"/>
    </source>
</evidence>
<keyword evidence="4" id="KW-1185">Reference proteome</keyword>
<accession>A0A8H7ELW9</accession>
<evidence type="ECO:0000256" key="2">
    <source>
        <dbReference type="SAM" id="Phobius"/>
    </source>
</evidence>
<name>A0A8H7ELW9_9FUNG</name>
<evidence type="ECO:0000256" key="1">
    <source>
        <dbReference type="SAM" id="MobiDB-lite"/>
    </source>
</evidence>
<gene>
    <name evidence="3" type="ORF">EC973_005769</name>
</gene>
<feature type="transmembrane region" description="Helical" evidence="2">
    <location>
        <begin position="252"/>
        <end position="269"/>
    </location>
</feature>
<evidence type="ECO:0000313" key="4">
    <source>
        <dbReference type="Proteomes" id="UP000605846"/>
    </source>
</evidence>
<comment type="caution">
    <text evidence="3">The sequence shown here is derived from an EMBL/GenBank/DDBJ whole genome shotgun (WGS) entry which is preliminary data.</text>
</comment>
<feature type="transmembrane region" description="Helical" evidence="2">
    <location>
        <begin position="216"/>
        <end position="232"/>
    </location>
</feature>
<feature type="region of interest" description="Disordered" evidence="1">
    <location>
        <begin position="24"/>
        <end position="60"/>
    </location>
</feature>
<reference evidence="3" key="1">
    <citation type="submission" date="2020-01" db="EMBL/GenBank/DDBJ databases">
        <title>Genome Sequencing of Three Apophysomyces-Like Fungal Strains Confirms a Novel Fungal Genus in the Mucoromycota with divergent Burkholderia-like Endosymbiotic Bacteria.</title>
        <authorList>
            <person name="Stajich J.E."/>
            <person name="Macias A.M."/>
            <person name="Carter-House D."/>
            <person name="Lovett B."/>
            <person name="Kasson L.R."/>
            <person name="Berry K."/>
            <person name="Grigoriev I."/>
            <person name="Chang Y."/>
            <person name="Spatafora J."/>
            <person name="Kasson M.T."/>
        </authorList>
    </citation>
    <scope>NUCLEOTIDE SEQUENCE</scope>
    <source>
        <strain evidence="3">NRRL A-21654</strain>
    </source>
</reference>